<dbReference type="OrthoDB" id="9849648at2"/>
<gene>
    <name evidence="2" type="ORF">AFM12_02215</name>
</gene>
<keyword evidence="1" id="KW-1133">Transmembrane helix</keyword>
<dbReference type="STRING" id="1605367.AFM12_02215"/>
<reference evidence="2 3" key="1">
    <citation type="submission" date="2015-07" db="EMBL/GenBank/DDBJ databases">
        <title>The draft genome sequence of Leadbetterella sp. JN14-9.</title>
        <authorList>
            <person name="Liu Y."/>
            <person name="Du J."/>
            <person name="Shao Z."/>
        </authorList>
    </citation>
    <scope>NUCLEOTIDE SEQUENCE [LARGE SCALE GENOMIC DNA]</scope>
    <source>
        <strain evidence="2 3">JN14-9</strain>
    </source>
</reference>
<dbReference type="AlphaFoldDB" id="A0A0P7BQI6"/>
<evidence type="ECO:0000313" key="3">
    <source>
        <dbReference type="Proteomes" id="UP000050454"/>
    </source>
</evidence>
<keyword evidence="1" id="KW-0472">Membrane</keyword>
<protein>
    <submittedName>
        <fullName evidence="2">Uncharacterized protein</fullName>
    </submittedName>
</protein>
<accession>A0A0P7BQI6</accession>
<keyword evidence="3" id="KW-1185">Reference proteome</keyword>
<sequence length="175" mass="20096">MIKNRLFRHFYVLFGVVLLCSFVFFRSSKEIDLEQNELAYSDTKITLNFGGIEELIPSEKQVFRSDVYLSDINLNDAGFYSKEQVVMLLSNQMLSSRFVNGNYSIVPEFQSGETGVKAKLLSLNGSETDIEVVSGTVEYEGTYPQVHLTFDFLLSNGEKLRGSYFKKMQSFKYFF</sequence>
<organism evidence="2 3">
    <name type="scientific">Jiulongibacter sediminis</name>
    <dbReference type="NCBI Taxonomy" id="1605367"/>
    <lineage>
        <taxon>Bacteria</taxon>
        <taxon>Pseudomonadati</taxon>
        <taxon>Bacteroidota</taxon>
        <taxon>Cytophagia</taxon>
        <taxon>Cytophagales</taxon>
        <taxon>Leadbetterellaceae</taxon>
        <taxon>Jiulongibacter</taxon>
    </lineage>
</organism>
<dbReference type="Proteomes" id="UP000050454">
    <property type="component" value="Unassembled WGS sequence"/>
</dbReference>
<evidence type="ECO:0000256" key="1">
    <source>
        <dbReference type="SAM" id="Phobius"/>
    </source>
</evidence>
<keyword evidence="1" id="KW-0812">Transmembrane</keyword>
<proteinExistence type="predicted"/>
<name>A0A0P7BQI6_9BACT</name>
<comment type="caution">
    <text evidence="2">The sequence shown here is derived from an EMBL/GenBank/DDBJ whole genome shotgun (WGS) entry which is preliminary data.</text>
</comment>
<evidence type="ECO:0000313" key="2">
    <source>
        <dbReference type="EMBL" id="KPM49449.1"/>
    </source>
</evidence>
<feature type="transmembrane region" description="Helical" evidence="1">
    <location>
        <begin position="6"/>
        <end position="25"/>
    </location>
</feature>
<dbReference type="RefSeq" id="WP_055143645.1">
    <property type="nucleotide sequence ID" value="NZ_JXSZ01000005.1"/>
</dbReference>
<dbReference type="EMBL" id="LGTQ01000005">
    <property type="protein sequence ID" value="KPM49449.1"/>
    <property type="molecule type" value="Genomic_DNA"/>
</dbReference>